<accession>A0ACB6VB07</accession>
<organism evidence="1 2">
    <name type="scientific">Geotrichum galactomycetum</name>
    <dbReference type="NCBI Taxonomy" id="27317"/>
    <lineage>
        <taxon>Eukaryota</taxon>
        <taxon>Fungi</taxon>
        <taxon>Dikarya</taxon>
        <taxon>Ascomycota</taxon>
        <taxon>Saccharomycotina</taxon>
        <taxon>Dipodascomycetes</taxon>
        <taxon>Dipodascales</taxon>
        <taxon>Dipodascaceae</taxon>
        <taxon>Geotrichum</taxon>
    </lineage>
</organism>
<protein>
    <submittedName>
        <fullName evidence="1">Uncharacterized protein</fullName>
    </submittedName>
</protein>
<keyword evidence="2" id="KW-1185">Reference proteome</keyword>
<sequence>MQNLSYNFEEFDISDESVPITKFGANRANNDATRTPYPTRKSNNFNLGSPVKGYGYGKFGQENNAAFDSKLDGIDFAISESDNHKFSPGRGINNTNNNRLTNILSPQVTSSEMKRHFNDFSSAFPNNNANNFDNKNFDNDFSFDQSIEVGRSTKPNLYGDNKLFSFSSNSPRKVPGSLHQGNSPLTFEKRYSNYRRPDSNHEKVTSSSSSPKEPKIATKNFKIPQGYGDNASFFESIGMKNILSEGTDYDKKKRGAKATIDPIPLPDISGLSSIFSSEESTRNKGQKKENSQHKVLKNFPLDSDEKALFSALSNFQAKVTKLEEEKRKAYSELERMRDDQQLLKDDYKKLRQELVNARQQIDYDSRVTTQLEQKARKYKTMAASLKDYTKSLEDSMKNGTPQDVFELRQRLENMNSKYMGLNEENDNVSRMLNDRDYELAQRRTEIRNLQAEVSRLKNELATAGFKSGNKYSDDYNDNLFNRPISSSNRQYVPSRRPVSRNPSGYNPAPFTAPVNNPEYQPYNINPPADASKPNVQFVNPAFGPQQQQQPHFDAQQGVNGQPNHNYPAGSAHYNANSINGNNPFSNQATGNGQYPNNNFVNNGQATNPAFNGNSQYNTAEQQQQQPQQQQAGPNNPLPGTFNPLGSHPQVNQPSATNQFIPQTANGQSANFHSGVNQFNGLAPQTPTDAAAVVASDTELMGQYQWINN</sequence>
<dbReference type="Proteomes" id="UP000744676">
    <property type="component" value="Unassembled WGS sequence"/>
</dbReference>
<evidence type="ECO:0000313" key="1">
    <source>
        <dbReference type="EMBL" id="KAF5103070.1"/>
    </source>
</evidence>
<dbReference type="EMBL" id="QVQA01000001">
    <property type="protein sequence ID" value="KAF5103070.1"/>
    <property type="molecule type" value="Genomic_DNA"/>
</dbReference>
<comment type="caution">
    <text evidence="1">The sequence shown here is derived from an EMBL/GenBank/DDBJ whole genome shotgun (WGS) entry which is preliminary data.</text>
</comment>
<proteinExistence type="predicted"/>
<name>A0ACB6VB07_9ASCO</name>
<gene>
    <name evidence="1" type="ORF">D0Z00_000048</name>
</gene>
<reference evidence="1 2" key="1">
    <citation type="journal article" date="2020" name="Front. Microbiol.">
        <title>Phenotypic and Genetic Characterization of the Cheese Ripening Yeast Geotrichum candidum.</title>
        <authorList>
            <person name="Perkins V."/>
            <person name="Vignola S."/>
            <person name="Lessard M.H."/>
            <person name="Plante P.L."/>
            <person name="Corbeil J."/>
            <person name="Dugat-Bony E."/>
            <person name="Frenette M."/>
            <person name="Labrie S."/>
        </authorList>
    </citation>
    <scope>NUCLEOTIDE SEQUENCE [LARGE SCALE GENOMIC DNA]</scope>
    <source>
        <strain evidence="1 2">LMA-1147</strain>
    </source>
</reference>
<evidence type="ECO:0000313" key="2">
    <source>
        <dbReference type="Proteomes" id="UP000744676"/>
    </source>
</evidence>